<evidence type="ECO:0000256" key="3">
    <source>
        <dbReference type="ARBA" id="ARBA00023129"/>
    </source>
</evidence>
<proteinExistence type="inferred from homology"/>
<name>A0A1V0JB77_9ASTR</name>
<protein>
    <submittedName>
        <fullName evidence="6">PawS-like protein 1c</fullName>
    </submittedName>
</protein>
<reference evidence="6" key="1">
    <citation type="journal article" date="2017" name="Mol. Biol. Evol.">
        <title>Stepwise evolution of a buried inhibitor peptide over 45 million years.</title>
        <authorList>
            <person name="Jayasena A.S."/>
            <person name="Fisher M.F."/>
            <person name="Panero J.L."/>
            <person name="Secco D."/>
            <person name="Bernath-Levin K."/>
            <person name="Berkowitz O."/>
            <person name="Taylor N.L."/>
            <person name="Schilling E.E."/>
            <person name="Whelan J."/>
            <person name="Mylne J.S."/>
        </authorList>
    </citation>
    <scope>NUCLEOTIDE SEQUENCE</scope>
    <source>
        <strain evidence="6">JM9223</strain>
    </source>
</reference>
<feature type="chain" id="PRO_5012075521" evidence="4">
    <location>
        <begin position="24"/>
        <end position="162"/>
    </location>
</feature>
<organism evidence="6">
    <name type="scientific">Inula racemosa</name>
    <dbReference type="NCBI Taxonomy" id="483693"/>
    <lineage>
        <taxon>Eukaryota</taxon>
        <taxon>Viridiplantae</taxon>
        <taxon>Streptophyta</taxon>
        <taxon>Embryophyta</taxon>
        <taxon>Tracheophyta</taxon>
        <taxon>Spermatophyta</taxon>
        <taxon>Magnoliopsida</taxon>
        <taxon>eudicotyledons</taxon>
        <taxon>Gunneridae</taxon>
        <taxon>Pentapetalae</taxon>
        <taxon>asterids</taxon>
        <taxon>campanulids</taxon>
        <taxon>Asterales</taxon>
        <taxon>Asteraceae</taxon>
        <taxon>Asteroideae</taxon>
        <taxon>Inuleae</taxon>
        <taxon>Inulinae</taxon>
        <taxon>Inula</taxon>
    </lineage>
</organism>
<evidence type="ECO:0000256" key="4">
    <source>
        <dbReference type="SAM" id="SignalP"/>
    </source>
</evidence>
<dbReference type="AlphaFoldDB" id="A0A1V0JB77"/>
<keyword evidence="2" id="KW-0758">Storage protein</keyword>
<evidence type="ECO:0000313" key="6">
    <source>
        <dbReference type="EMBL" id="ARD06083.1"/>
    </source>
</evidence>
<dbReference type="Gene3D" id="1.10.110.10">
    <property type="entry name" value="Plant lipid-transfer and hydrophobic proteins"/>
    <property type="match status" value="1"/>
</dbReference>
<dbReference type="Pfam" id="PF00234">
    <property type="entry name" value="Tryp_alpha_amyl"/>
    <property type="match status" value="1"/>
</dbReference>
<feature type="signal peptide" evidence="4">
    <location>
        <begin position="1"/>
        <end position="23"/>
    </location>
</feature>
<dbReference type="EMBL" id="KY078368">
    <property type="protein sequence ID" value="ARD06083.1"/>
    <property type="molecule type" value="Genomic_DNA"/>
</dbReference>
<dbReference type="SUPFAM" id="SSF47699">
    <property type="entry name" value="Bifunctional inhibitor/lipid-transfer protein/seed storage 2S albumin"/>
    <property type="match status" value="1"/>
</dbReference>
<dbReference type="InterPro" id="IPR036312">
    <property type="entry name" value="Bifun_inhib/LTP/seed_sf"/>
</dbReference>
<dbReference type="GO" id="GO:0045735">
    <property type="term" value="F:nutrient reservoir activity"/>
    <property type="evidence" value="ECO:0007669"/>
    <property type="project" value="UniProtKB-KW"/>
</dbReference>
<dbReference type="PANTHER" id="PTHR35496:SF4">
    <property type="entry name" value="2S SULFUR-RICH SEED STORAGE PROTEIN 2-LIKE"/>
    <property type="match status" value="1"/>
</dbReference>
<dbReference type="InterPro" id="IPR016140">
    <property type="entry name" value="Bifunc_inhib/LTP/seed_store"/>
</dbReference>
<keyword evidence="4" id="KW-0732">Signal</keyword>
<dbReference type="SMART" id="SM00499">
    <property type="entry name" value="AAI"/>
    <property type="match status" value="1"/>
</dbReference>
<dbReference type="PANTHER" id="PTHR35496">
    <property type="entry name" value="2S SEED STORAGE PROTEIN 1-RELATED"/>
    <property type="match status" value="1"/>
</dbReference>
<evidence type="ECO:0000259" key="5">
    <source>
        <dbReference type="SMART" id="SM00499"/>
    </source>
</evidence>
<dbReference type="CDD" id="cd00261">
    <property type="entry name" value="AAI_SS"/>
    <property type="match status" value="1"/>
</dbReference>
<accession>A0A1V0JB77</accession>
<evidence type="ECO:0000256" key="1">
    <source>
        <dbReference type="ARBA" id="ARBA00008262"/>
    </source>
</evidence>
<keyword evidence="3" id="KW-0708">Seed storage protein</keyword>
<dbReference type="InterPro" id="IPR000617">
    <property type="entry name" value="Napin/2SS/CON"/>
</dbReference>
<feature type="domain" description="Bifunctional inhibitor/plant lipid transfer protein/seed storage helical" evidence="5">
    <location>
        <begin position="58"/>
        <end position="160"/>
    </location>
</feature>
<sequence>MANLALVAFVALAAIVAFAEVSAYRTTIITTTTIEDNGLPPYVDGLPREVEDNPRERCRRQIQGQQLNHCHMHLITQQGRSSFDSTTLRMSQQDQHLQLCCDQLKQVNEQCQCEAIKKVVQQAAQMQQQQQGGQEQGSQQQVLRKAQMLPNQCKLQLQRCPL</sequence>
<comment type="similarity">
    <text evidence="1">Belongs to the 2S seed storage albumins family.</text>
</comment>
<evidence type="ECO:0000256" key="2">
    <source>
        <dbReference type="ARBA" id="ARBA00022761"/>
    </source>
</evidence>